<organism evidence="2 3">
    <name type="scientific">Azohydromonas lata</name>
    <dbReference type="NCBI Taxonomy" id="45677"/>
    <lineage>
        <taxon>Bacteria</taxon>
        <taxon>Pseudomonadati</taxon>
        <taxon>Pseudomonadota</taxon>
        <taxon>Betaproteobacteria</taxon>
        <taxon>Burkholderiales</taxon>
        <taxon>Sphaerotilaceae</taxon>
        <taxon>Azohydromonas</taxon>
    </lineage>
</organism>
<dbReference type="NCBIfam" id="TIGR02284">
    <property type="entry name" value="PA2169 family four-helix-bundle protein"/>
    <property type="match status" value="1"/>
</dbReference>
<dbReference type="InterPro" id="IPR016920">
    <property type="entry name" value="UCP029477"/>
</dbReference>
<dbReference type="RefSeq" id="WP_066331240.1">
    <property type="nucleotide sequence ID" value="NZ_JAXOJX010000033.1"/>
</dbReference>
<feature type="domain" description="DUF2383" evidence="1">
    <location>
        <begin position="5"/>
        <end position="114"/>
    </location>
</feature>
<protein>
    <submittedName>
        <fullName evidence="2">PA2169 family four-helix-bundle protein</fullName>
    </submittedName>
</protein>
<reference evidence="2 3" key="1">
    <citation type="submission" date="2023-11" db="EMBL/GenBank/DDBJ databases">
        <title>Draft genome of Azohydromonas lata strain H1 (DSM1123), a polyhydroxyalkanoate producer.</title>
        <authorList>
            <person name="Traversa D."/>
            <person name="D'Addabbo P."/>
            <person name="Pazzani C."/>
            <person name="Manzari C."/>
            <person name="Chiara M."/>
            <person name="Scrascia M."/>
        </authorList>
    </citation>
    <scope>NUCLEOTIDE SEQUENCE [LARGE SCALE GENOMIC DNA]</scope>
    <source>
        <strain evidence="2 3">H1</strain>
    </source>
</reference>
<proteinExistence type="predicted"/>
<dbReference type="Proteomes" id="UP001293718">
    <property type="component" value="Unassembled WGS sequence"/>
</dbReference>
<dbReference type="EMBL" id="JAXOJX010000033">
    <property type="protein sequence ID" value="MDZ5458667.1"/>
    <property type="molecule type" value="Genomic_DNA"/>
</dbReference>
<dbReference type="Gene3D" id="1.20.1260.10">
    <property type="match status" value="1"/>
</dbReference>
<keyword evidence="3" id="KW-1185">Reference proteome</keyword>
<dbReference type="InterPro" id="IPR019052">
    <property type="entry name" value="DUF2383"/>
</dbReference>
<name>A0ABU5IHN0_9BURK</name>
<evidence type="ECO:0000259" key="1">
    <source>
        <dbReference type="Pfam" id="PF09537"/>
    </source>
</evidence>
<dbReference type="InterPro" id="IPR009078">
    <property type="entry name" value="Ferritin-like_SF"/>
</dbReference>
<evidence type="ECO:0000313" key="2">
    <source>
        <dbReference type="EMBL" id="MDZ5458667.1"/>
    </source>
</evidence>
<dbReference type="SUPFAM" id="SSF47240">
    <property type="entry name" value="Ferritin-like"/>
    <property type="match status" value="1"/>
</dbReference>
<comment type="caution">
    <text evidence="2">The sequence shown here is derived from an EMBL/GenBank/DDBJ whole genome shotgun (WGS) entry which is preliminary data.</text>
</comment>
<dbReference type="InterPro" id="IPR012347">
    <property type="entry name" value="Ferritin-like"/>
</dbReference>
<sequence>MSNDEVIDTLNDLIETSKDGEYGFRTSSEHAKSPDLKNLLLQRASDCQRGASELQSLVAQLGGEADTGGSAMGAMHRGWVAVKATLSTYDDKAILEECERGEDTALTSYRNALAKPLPPQIQAVVDRQYQGVKRNHDQVRELRNRLRAAT</sequence>
<dbReference type="PIRSF" id="PIRSF029477">
    <property type="entry name" value="UCP029477"/>
    <property type="match status" value="1"/>
</dbReference>
<dbReference type="Pfam" id="PF09537">
    <property type="entry name" value="DUF2383"/>
    <property type="match status" value="1"/>
</dbReference>
<dbReference type="InterPro" id="IPR011971">
    <property type="entry name" value="CHP02284"/>
</dbReference>
<gene>
    <name evidence="2" type="ORF">SM757_18975</name>
</gene>
<evidence type="ECO:0000313" key="3">
    <source>
        <dbReference type="Proteomes" id="UP001293718"/>
    </source>
</evidence>
<accession>A0ABU5IHN0</accession>